<protein>
    <recommendedName>
        <fullName evidence="7">Phage tail protein</fullName>
    </recommendedName>
</protein>
<sequence>MSATAATVTASRRPVRVLVAGRELLTWTTVEAGRDLADIAGAFRIEYTDVLRDSDAGFQSASSDAIPVHEHMAVQIYIHGALVLNGYIDDLDLVCQDGQARCTASGRDRAGDLVDCAANPVGPGEYRQVQLLDVVGSLVKPYGLSIDSDTDTGAPFTLVAVDEGEPVMSAIEKLSRQRGVLIVSDGVGGLRLTKAGQQRAAGDIIFPTRGTSLETRVSVREHYSDVWVKGQFPSQLRPAQATLSASSAPADRPVSASGAQSFTQQEMNASARYGHAVDPSVGRWRPRLWLAKTQSGGSKATQNAGNPPLDADAAGFLRSQGLNPAAYHAAPAATGRSKKRAASKPRSDTDPWTLQDQAEWRMRSTKAHGTARVYTVAGYAVNDELWRPNTVVRVRDSYSGIDGDRLIGAVTYVADASGYRTRISVVSLDAYNIEGEPSTAARR</sequence>
<dbReference type="Gene3D" id="2.30.300.10">
    <property type="entry name" value="Baseplate protein-like domain - beta roll fold"/>
    <property type="match status" value="1"/>
</dbReference>
<proteinExistence type="predicted"/>
<dbReference type="Gene3D" id="3.55.50.10">
    <property type="entry name" value="Baseplate protein-like domains"/>
    <property type="match status" value="1"/>
</dbReference>
<dbReference type="SUPFAM" id="SSF69279">
    <property type="entry name" value="Phage tail proteins"/>
    <property type="match status" value="3"/>
</dbReference>
<dbReference type="Pfam" id="PF21929">
    <property type="entry name" value="GpP_4th"/>
    <property type="match status" value="1"/>
</dbReference>
<evidence type="ECO:0000259" key="4">
    <source>
        <dbReference type="Pfam" id="PF22255"/>
    </source>
</evidence>
<dbReference type="Pfam" id="PF21683">
    <property type="entry name" value="GpP-like_1st"/>
    <property type="match status" value="1"/>
</dbReference>
<dbReference type="RefSeq" id="WP_173577855.1">
    <property type="nucleotide sequence ID" value="NZ_WOSW01000025.1"/>
</dbReference>
<dbReference type="Proteomes" id="UP000615326">
    <property type="component" value="Unassembled WGS sequence"/>
</dbReference>
<organism evidence="5 6">
    <name type="scientific">Acetobacter fallax</name>
    <dbReference type="NCBI Taxonomy" id="1737473"/>
    <lineage>
        <taxon>Bacteria</taxon>
        <taxon>Pseudomonadati</taxon>
        <taxon>Pseudomonadota</taxon>
        <taxon>Alphaproteobacteria</taxon>
        <taxon>Acetobacterales</taxon>
        <taxon>Acetobacteraceae</taxon>
        <taxon>Acetobacter</taxon>
    </lineage>
</organism>
<gene>
    <name evidence="5" type="ORF">GOB84_12315</name>
</gene>
<feature type="region of interest" description="Disordered" evidence="1">
    <location>
        <begin position="293"/>
        <end position="314"/>
    </location>
</feature>
<feature type="domain" description="Baseplate hub protein gp44/GpP-like second" evidence="4">
    <location>
        <begin position="110"/>
        <end position="194"/>
    </location>
</feature>
<feature type="domain" description="Baseplate hub protein gp44/GpP-like C-terminal" evidence="3">
    <location>
        <begin position="355"/>
        <end position="434"/>
    </location>
</feature>
<evidence type="ECO:0000313" key="5">
    <source>
        <dbReference type="EMBL" id="NHO33334.1"/>
    </source>
</evidence>
<evidence type="ECO:0008006" key="7">
    <source>
        <dbReference type="Google" id="ProtNLM"/>
    </source>
</evidence>
<comment type="caution">
    <text evidence="5">The sequence shown here is derived from an EMBL/GenBank/DDBJ whole genome shotgun (WGS) entry which is preliminary data.</text>
</comment>
<feature type="region of interest" description="Disordered" evidence="1">
    <location>
        <begin position="239"/>
        <end position="262"/>
    </location>
</feature>
<feature type="compositionally biased region" description="Polar residues" evidence="1">
    <location>
        <begin position="293"/>
        <end position="305"/>
    </location>
</feature>
<evidence type="ECO:0000256" key="1">
    <source>
        <dbReference type="SAM" id="MobiDB-lite"/>
    </source>
</evidence>
<dbReference type="Pfam" id="PF22255">
    <property type="entry name" value="Gp44-like_2nd"/>
    <property type="match status" value="1"/>
</dbReference>
<dbReference type="InterPro" id="IPR053981">
    <property type="entry name" value="Gp44/GpP-like_2nd"/>
</dbReference>
<dbReference type="InterPro" id="IPR053982">
    <property type="entry name" value="Gp44/GpP-like_C"/>
</dbReference>
<reference evidence="5 6" key="1">
    <citation type="journal article" date="2020" name="Int. J. Syst. Evol. Microbiol.">
        <title>Novel acetic acid bacteria from cider fermentations: Acetobacter conturbans sp. nov. and Acetobacter fallax sp. nov.</title>
        <authorList>
            <person name="Sombolestani A.S."/>
            <person name="Cleenwerck I."/>
            <person name="Cnockaert M."/>
            <person name="Borremans W."/>
            <person name="Wieme A.D."/>
            <person name="De Vuyst L."/>
            <person name="Vandamme P."/>
        </authorList>
    </citation>
    <scope>NUCLEOTIDE SEQUENCE [LARGE SCALE GENOMIC DNA]</scope>
    <source>
        <strain evidence="5 6">LMG 1637</strain>
    </source>
</reference>
<accession>A0ABX0KAB1</accession>
<evidence type="ECO:0000259" key="2">
    <source>
        <dbReference type="Pfam" id="PF21683"/>
    </source>
</evidence>
<feature type="domain" description="Baseplate hub protein gp44-like N-terminal" evidence="2">
    <location>
        <begin position="15"/>
        <end position="108"/>
    </location>
</feature>
<evidence type="ECO:0000259" key="3">
    <source>
        <dbReference type="Pfam" id="PF21929"/>
    </source>
</evidence>
<keyword evidence="6" id="KW-1185">Reference proteome</keyword>
<dbReference type="EMBL" id="WOSW01000025">
    <property type="protein sequence ID" value="NHO33334.1"/>
    <property type="molecule type" value="Genomic_DNA"/>
</dbReference>
<dbReference type="InterPro" id="IPR049354">
    <property type="entry name" value="GpP-like_N"/>
</dbReference>
<evidence type="ECO:0000313" key="6">
    <source>
        <dbReference type="Proteomes" id="UP000615326"/>
    </source>
</evidence>
<feature type="region of interest" description="Disordered" evidence="1">
    <location>
        <begin position="328"/>
        <end position="351"/>
    </location>
</feature>
<name>A0ABX0KAB1_9PROT</name>